<reference evidence="11 12" key="1">
    <citation type="submission" date="2019-05" db="EMBL/GenBank/DDBJ databases">
        <title>Colwellia ponticola sp. nov., isolated from seawater.</title>
        <authorList>
            <person name="Yoon J.-H."/>
        </authorList>
    </citation>
    <scope>NUCLEOTIDE SEQUENCE [LARGE SCALE GENOMIC DNA]</scope>
    <source>
        <strain evidence="11 12">OISW-25</strain>
    </source>
</reference>
<feature type="transmembrane region" description="Helical" evidence="9">
    <location>
        <begin position="53"/>
        <end position="69"/>
    </location>
</feature>
<dbReference type="InterPro" id="IPR006153">
    <property type="entry name" value="Cation/H_exchanger_TM"/>
</dbReference>
<dbReference type="PANTHER" id="PTHR32507">
    <property type="entry name" value="NA(+)/H(+) ANTIPORTER 1"/>
    <property type="match status" value="1"/>
</dbReference>
<dbReference type="GO" id="GO:0005886">
    <property type="term" value="C:plasma membrane"/>
    <property type="evidence" value="ECO:0007669"/>
    <property type="project" value="UniProtKB-SubCell"/>
</dbReference>
<dbReference type="Gene3D" id="1.20.1530.20">
    <property type="match status" value="1"/>
</dbReference>
<dbReference type="Pfam" id="PF00999">
    <property type="entry name" value="Na_H_Exchanger"/>
    <property type="match status" value="1"/>
</dbReference>
<evidence type="ECO:0000256" key="6">
    <source>
        <dbReference type="ARBA" id="ARBA00022989"/>
    </source>
</evidence>
<evidence type="ECO:0000313" key="11">
    <source>
        <dbReference type="EMBL" id="TMM43997.1"/>
    </source>
</evidence>
<keyword evidence="4" id="KW-1003">Cell membrane</keyword>
<evidence type="ECO:0000256" key="8">
    <source>
        <dbReference type="ARBA" id="ARBA00023136"/>
    </source>
</evidence>
<dbReference type="AlphaFoldDB" id="A0A8H2JK94"/>
<dbReference type="PANTHER" id="PTHR32507:SF8">
    <property type="entry name" value="CNH1P"/>
    <property type="match status" value="1"/>
</dbReference>
<feature type="transmembrane region" description="Helical" evidence="9">
    <location>
        <begin position="28"/>
        <end position="46"/>
    </location>
</feature>
<keyword evidence="2" id="KW-0813">Transport</keyword>
<dbReference type="EMBL" id="SZVP01000011">
    <property type="protein sequence ID" value="TMM43997.1"/>
    <property type="molecule type" value="Genomic_DNA"/>
</dbReference>
<dbReference type="RefSeq" id="WP_138623464.1">
    <property type="nucleotide sequence ID" value="NZ_SZVP01000011.1"/>
</dbReference>
<evidence type="ECO:0000256" key="9">
    <source>
        <dbReference type="SAM" id="Phobius"/>
    </source>
</evidence>
<evidence type="ECO:0000256" key="3">
    <source>
        <dbReference type="ARBA" id="ARBA00022449"/>
    </source>
</evidence>
<keyword evidence="7" id="KW-0406">Ion transport</keyword>
<keyword evidence="12" id="KW-1185">Reference proteome</keyword>
<comment type="subcellular location">
    <subcellularLocation>
        <location evidence="1">Cell membrane</location>
        <topology evidence="1">Multi-pass membrane protein</topology>
    </subcellularLocation>
</comment>
<feature type="transmembrane region" description="Helical" evidence="9">
    <location>
        <begin position="89"/>
        <end position="109"/>
    </location>
</feature>
<feature type="transmembrane region" description="Helical" evidence="9">
    <location>
        <begin position="184"/>
        <end position="206"/>
    </location>
</feature>
<organism evidence="11 12">
    <name type="scientific">Colwellia ponticola</name>
    <dbReference type="NCBI Taxonomy" id="2304625"/>
    <lineage>
        <taxon>Bacteria</taxon>
        <taxon>Pseudomonadati</taxon>
        <taxon>Pseudomonadota</taxon>
        <taxon>Gammaproteobacteria</taxon>
        <taxon>Alteromonadales</taxon>
        <taxon>Colwelliaceae</taxon>
        <taxon>Colwellia</taxon>
    </lineage>
</organism>
<proteinExistence type="predicted"/>
<evidence type="ECO:0000256" key="2">
    <source>
        <dbReference type="ARBA" id="ARBA00022448"/>
    </source>
</evidence>
<dbReference type="Proteomes" id="UP000307702">
    <property type="component" value="Unassembled WGS sequence"/>
</dbReference>
<feature type="transmembrane region" description="Helical" evidence="9">
    <location>
        <begin position="335"/>
        <end position="358"/>
    </location>
</feature>
<feature type="transmembrane region" description="Helical" evidence="9">
    <location>
        <begin position="302"/>
        <end position="323"/>
    </location>
</feature>
<dbReference type="GO" id="GO:1902600">
    <property type="term" value="P:proton transmembrane transport"/>
    <property type="evidence" value="ECO:0007669"/>
    <property type="project" value="InterPro"/>
</dbReference>
<evidence type="ECO:0000256" key="5">
    <source>
        <dbReference type="ARBA" id="ARBA00022692"/>
    </source>
</evidence>
<evidence type="ECO:0000256" key="1">
    <source>
        <dbReference type="ARBA" id="ARBA00004651"/>
    </source>
</evidence>
<evidence type="ECO:0000313" key="12">
    <source>
        <dbReference type="Proteomes" id="UP000307702"/>
    </source>
</evidence>
<evidence type="ECO:0000256" key="4">
    <source>
        <dbReference type="ARBA" id="ARBA00022475"/>
    </source>
</evidence>
<gene>
    <name evidence="11" type="ORF">FCS21_11350</name>
</gene>
<comment type="caution">
    <text evidence="11">The sequence shown here is derived from an EMBL/GenBank/DDBJ whole genome shotgun (WGS) entry which is preliminary data.</text>
</comment>
<dbReference type="InterPro" id="IPR038770">
    <property type="entry name" value="Na+/solute_symporter_sf"/>
</dbReference>
<dbReference type="GO" id="GO:0015297">
    <property type="term" value="F:antiporter activity"/>
    <property type="evidence" value="ECO:0007669"/>
    <property type="project" value="UniProtKB-KW"/>
</dbReference>
<keyword evidence="8 9" id="KW-0472">Membrane</keyword>
<keyword evidence="5 9" id="KW-0812">Transmembrane</keyword>
<evidence type="ECO:0000256" key="7">
    <source>
        <dbReference type="ARBA" id="ARBA00023065"/>
    </source>
</evidence>
<feature type="domain" description="Cation/H+ exchanger transmembrane" evidence="10">
    <location>
        <begin position="13"/>
        <end position="390"/>
    </location>
</feature>
<feature type="transmembrane region" description="Helical" evidence="9">
    <location>
        <begin position="116"/>
        <end position="135"/>
    </location>
</feature>
<keyword evidence="6 9" id="KW-1133">Transmembrane helix</keyword>
<feature type="transmembrane region" description="Helical" evidence="9">
    <location>
        <begin position="364"/>
        <end position="388"/>
    </location>
</feature>
<dbReference type="OrthoDB" id="9810860at2"/>
<feature type="transmembrane region" description="Helical" evidence="9">
    <location>
        <begin position="226"/>
        <end position="257"/>
    </location>
</feature>
<protein>
    <submittedName>
        <fullName evidence="11">Sodium:proton antiporter</fullName>
    </submittedName>
</protein>
<feature type="transmembrane region" description="Helical" evidence="9">
    <location>
        <begin position="155"/>
        <end position="172"/>
    </location>
</feature>
<keyword evidence="3" id="KW-0050">Antiport</keyword>
<name>A0A8H2JK94_9GAMM</name>
<accession>A0A8H2JK94</accession>
<feature type="transmembrane region" description="Helical" evidence="9">
    <location>
        <begin position="278"/>
        <end position="296"/>
    </location>
</feature>
<evidence type="ECO:0000259" key="10">
    <source>
        <dbReference type="Pfam" id="PF00999"/>
    </source>
</evidence>
<sequence>MEVGVLVVFLGVCGYAMLAKRLSSTFISAPMVFITLGFAVSYFNILQLNDSEEIIYLIAEVALIVLLFLDASQVNLKHLKQQNALPLRMLLLGLPLAVLLGTLAGMLFVSHWPITLIILTAAILAPTDAALSQAVICNKTVPEDVRQTLSVESGLNDGLGLPIILFCASFLAMHEADSSSYSQWLWFGGSQIFIGLFAGVIIGWSSARLFLYAESHKLTSSIYEGIAILALTGITYLSASLLGGNGFIAAFIGGLTFGNRVRGHCRFIYKFTESDAQMLVWAAFTMIGIGLLPQAIEQLTWPIAGYLLVSLFLVRPLAIYISLIGSNTKVITRLFMGWFGPRGLATALFALLVSHQILPEYSQSILVVAINAVWISTLLHGLSAAFLAKWYGRLMQSQTK</sequence>